<evidence type="ECO:0000256" key="1">
    <source>
        <dbReference type="ARBA" id="ARBA00022722"/>
    </source>
</evidence>
<sequence length="275" mass="31723">MKKSVFVNQSAMIISGLILSLSLSSSAFAFGQLGHRIVGDLAQQHLSDNAKQQIDQLTNGESLAQMSTWADEIRSDKNWDHAAPWHYVSIADDETWTSVKRNPDGDIIEGLQRFENVLKNPQASQQDKWQALAFYVHFVGDIHQPLHVGHHHDKGGNTVKLKWFGHDSNLHTVWDSKIIEQQQLSYTEYSHFLNRISHVERQQWSGQSYYDWAQESKSLRKKAYVLEQNYQGEDDLRYNYVFINKPIVEKRLQQAGIRLAEKLNAIFNQSCNVDK</sequence>
<evidence type="ECO:0000256" key="6">
    <source>
        <dbReference type="ARBA" id="ARBA00023180"/>
    </source>
</evidence>
<keyword evidence="2" id="KW-0479">Metal-binding</keyword>
<dbReference type="InterPro" id="IPR003154">
    <property type="entry name" value="S1/P1nuclease"/>
</dbReference>
<evidence type="ECO:0000313" key="9">
    <source>
        <dbReference type="Proteomes" id="UP000617555"/>
    </source>
</evidence>
<evidence type="ECO:0000256" key="3">
    <source>
        <dbReference type="ARBA" id="ARBA00022759"/>
    </source>
</evidence>
<keyword evidence="7" id="KW-0732">Signal</keyword>
<evidence type="ECO:0000313" key="8">
    <source>
        <dbReference type="EMBL" id="GGB77511.1"/>
    </source>
</evidence>
<dbReference type="Pfam" id="PF02265">
    <property type="entry name" value="S1-P1_nuclease"/>
    <property type="match status" value="1"/>
</dbReference>
<dbReference type="CDD" id="cd11010">
    <property type="entry name" value="S1-P1_nuclease"/>
    <property type="match status" value="1"/>
</dbReference>
<dbReference type="RefSeq" id="WP_188741231.1">
    <property type="nucleotide sequence ID" value="NZ_BMII01000075.1"/>
</dbReference>
<evidence type="ECO:0000256" key="7">
    <source>
        <dbReference type="SAM" id="SignalP"/>
    </source>
</evidence>
<keyword evidence="9" id="KW-1185">Reference proteome</keyword>
<keyword evidence="5" id="KW-1015">Disulfide bond</keyword>
<proteinExistence type="predicted"/>
<dbReference type="PANTHER" id="PTHR33146">
    <property type="entry name" value="ENDONUCLEASE 4"/>
    <property type="match status" value="1"/>
</dbReference>
<protein>
    <submittedName>
        <fullName evidence="8">Endonuclease</fullName>
    </submittedName>
</protein>
<name>A0ABQ1JXM2_9GAMM</name>
<feature type="signal peptide" evidence="7">
    <location>
        <begin position="1"/>
        <end position="29"/>
    </location>
</feature>
<dbReference type="Gene3D" id="1.10.575.10">
    <property type="entry name" value="P1 Nuclease"/>
    <property type="match status" value="1"/>
</dbReference>
<comment type="caution">
    <text evidence="8">The sequence shown here is derived from an EMBL/GenBank/DDBJ whole genome shotgun (WGS) entry which is preliminary data.</text>
</comment>
<gene>
    <name evidence="8" type="ORF">GCM10011607_42090</name>
</gene>
<dbReference type="EMBL" id="BMII01000075">
    <property type="protein sequence ID" value="GGB77511.1"/>
    <property type="molecule type" value="Genomic_DNA"/>
</dbReference>
<dbReference type="InterPro" id="IPR008947">
    <property type="entry name" value="PLipase_C/P1_nuclease_dom_sf"/>
</dbReference>
<keyword evidence="1" id="KW-0540">Nuclease</keyword>
<evidence type="ECO:0000256" key="4">
    <source>
        <dbReference type="ARBA" id="ARBA00022801"/>
    </source>
</evidence>
<evidence type="ECO:0000256" key="5">
    <source>
        <dbReference type="ARBA" id="ARBA00023157"/>
    </source>
</evidence>
<dbReference type="Proteomes" id="UP000617555">
    <property type="component" value="Unassembled WGS sequence"/>
</dbReference>
<reference evidence="9" key="1">
    <citation type="journal article" date="2019" name="Int. J. Syst. Evol. Microbiol.">
        <title>The Global Catalogue of Microorganisms (GCM) 10K type strain sequencing project: providing services to taxonomists for standard genome sequencing and annotation.</title>
        <authorList>
            <consortium name="The Broad Institute Genomics Platform"/>
            <consortium name="The Broad Institute Genome Sequencing Center for Infectious Disease"/>
            <person name="Wu L."/>
            <person name="Ma J."/>
        </authorList>
    </citation>
    <scope>NUCLEOTIDE SEQUENCE [LARGE SCALE GENOMIC DNA]</scope>
    <source>
        <strain evidence="9">CGMCC 1.15339</strain>
    </source>
</reference>
<keyword evidence="6" id="KW-0325">Glycoprotein</keyword>
<feature type="chain" id="PRO_5045712992" evidence="7">
    <location>
        <begin position="30"/>
        <end position="275"/>
    </location>
</feature>
<dbReference type="PANTHER" id="PTHR33146:SF26">
    <property type="entry name" value="ENDONUCLEASE 4"/>
    <property type="match status" value="1"/>
</dbReference>
<dbReference type="GO" id="GO:0004519">
    <property type="term" value="F:endonuclease activity"/>
    <property type="evidence" value="ECO:0007669"/>
    <property type="project" value="UniProtKB-KW"/>
</dbReference>
<accession>A0ABQ1JXM2</accession>
<keyword evidence="4" id="KW-0378">Hydrolase</keyword>
<keyword evidence="3 8" id="KW-0255">Endonuclease</keyword>
<dbReference type="SUPFAM" id="SSF48537">
    <property type="entry name" value="Phospholipase C/P1 nuclease"/>
    <property type="match status" value="1"/>
</dbReference>
<evidence type="ECO:0000256" key="2">
    <source>
        <dbReference type="ARBA" id="ARBA00022723"/>
    </source>
</evidence>
<organism evidence="8 9">
    <name type="scientific">Shewanella inventionis</name>
    <dbReference type="NCBI Taxonomy" id="1738770"/>
    <lineage>
        <taxon>Bacteria</taxon>
        <taxon>Pseudomonadati</taxon>
        <taxon>Pseudomonadota</taxon>
        <taxon>Gammaproteobacteria</taxon>
        <taxon>Alteromonadales</taxon>
        <taxon>Shewanellaceae</taxon>
        <taxon>Shewanella</taxon>
    </lineage>
</organism>